<dbReference type="InterPro" id="IPR050279">
    <property type="entry name" value="Plant_def-hormone_signal"/>
</dbReference>
<dbReference type="FunFam" id="3.30.530.20:FF:000007">
    <property type="entry name" value="Major pollen allergen Bet v 1-A"/>
    <property type="match status" value="1"/>
</dbReference>
<dbReference type="PANTHER" id="PTHR31213">
    <property type="entry name" value="OS08G0374000 PROTEIN-RELATED"/>
    <property type="match status" value="1"/>
</dbReference>
<dbReference type="InterPro" id="IPR000916">
    <property type="entry name" value="Bet_v_I/MLP"/>
</dbReference>
<dbReference type="GO" id="GO:0005737">
    <property type="term" value="C:cytoplasm"/>
    <property type="evidence" value="ECO:0007669"/>
    <property type="project" value="TreeGrafter"/>
</dbReference>
<evidence type="ECO:0000259" key="2">
    <source>
        <dbReference type="SMART" id="SM01037"/>
    </source>
</evidence>
<protein>
    <recommendedName>
        <fullName evidence="2">Bet v I/Major latex protein domain-containing protein</fullName>
    </recommendedName>
</protein>
<dbReference type="GO" id="GO:0010427">
    <property type="term" value="F:abscisic acid binding"/>
    <property type="evidence" value="ECO:0007669"/>
    <property type="project" value="InterPro"/>
</dbReference>
<dbReference type="PANTHER" id="PTHR31213:SF201">
    <property type="entry name" value="OS03G0300400 PROTEIN"/>
    <property type="match status" value="1"/>
</dbReference>
<dbReference type="Proteomes" id="UP000825729">
    <property type="component" value="Unassembled WGS sequence"/>
</dbReference>
<dbReference type="SUPFAM" id="SSF55961">
    <property type="entry name" value="Bet v1-like"/>
    <property type="match status" value="1"/>
</dbReference>
<dbReference type="GO" id="GO:0005634">
    <property type="term" value="C:nucleus"/>
    <property type="evidence" value="ECO:0007669"/>
    <property type="project" value="TreeGrafter"/>
</dbReference>
<dbReference type="Pfam" id="PF00407">
    <property type="entry name" value="Bet_v_1"/>
    <property type="match status" value="1"/>
</dbReference>
<evidence type="ECO:0000256" key="1">
    <source>
        <dbReference type="ARBA" id="ARBA00009744"/>
    </source>
</evidence>
<dbReference type="GO" id="GO:0009738">
    <property type="term" value="P:abscisic acid-activated signaling pathway"/>
    <property type="evidence" value="ECO:0007669"/>
    <property type="project" value="InterPro"/>
</dbReference>
<proteinExistence type="inferred from homology"/>
<dbReference type="PRINTS" id="PR00634">
    <property type="entry name" value="BETALLERGEN"/>
</dbReference>
<evidence type="ECO:0000313" key="4">
    <source>
        <dbReference type="Proteomes" id="UP000825729"/>
    </source>
</evidence>
<dbReference type="AlphaFoldDB" id="A0AAV7F3N9"/>
<feature type="domain" description="Bet v I/Major latex protein" evidence="2">
    <location>
        <begin position="1"/>
        <end position="158"/>
    </location>
</feature>
<dbReference type="InterPro" id="IPR024949">
    <property type="entry name" value="Bet_v_I_allergen"/>
</dbReference>
<accession>A0AAV7F3N9</accession>
<dbReference type="GO" id="GO:0038023">
    <property type="term" value="F:signaling receptor activity"/>
    <property type="evidence" value="ECO:0007669"/>
    <property type="project" value="InterPro"/>
</dbReference>
<dbReference type="CDD" id="cd07816">
    <property type="entry name" value="Bet_v1-like"/>
    <property type="match status" value="1"/>
</dbReference>
<dbReference type="GO" id="GO:0004864">
    <property type="term" value="F:protein phosphatase inhibitor activity"/>
    <property type="evidence" value="ECO:0007669"/>
    <property type="project" value="InterPro"/>
</dbReference>
<dbReference type="GO" id="GO:0006952">
    <property type="term" value="P:defense response"/>
    <property type="evidence" value="ECO:0007669"/>
    <property type="project" value="InterPro"/>
</dbReference>
<dbReference type="SMART" id="SM01037">
    <property type="entry name" value="Bet_v_1"/>
    <property type="match status" value="1"/>
</dbReference>
<gene>
    <name evidence="3" type="ORF">H6P81_008178</name>
</gene>
<organism evidence="3 4">
    <name type="scientific">Aristolochia fimbriata</name>
    <name type="common">White veined hardy Dutchman's pipe vine</name>
    <dbReference type="NCBI Taxonomy" id="158543"/>
    <lineage>
        <taxon>Eukaryota</taxon>
        <taxon>Viridiplantae</taxon>
        <taxon>Streptophyta</taxon>
        <taxon>Embryophyta</taxon>
        <taxon>Tracheophyta</taxon>
        <taxon>Spermatophyta</taxon>
        <taxon>Magnoliopsida</taxon>
        <taxon>Magnoliidae</taxon>
        <taxon>Piperales</taxon>
        <taxon>Aristolochiaceae</taxon>
        <taxon>Aristolochia</taxon>
    </lineage>
</organism>
<dbReference type="InterPro" id="IPR023393">
    <property type="entry name" value="START-like_dom_sf"/>
</dbReference>
<reference evidence="3 4" key="1">
    <citation type="submission" date="2021-07" db="EMBL/GenBank/DDBJ databases">
        <title>The Aristolochia fimbriata genome: insights into angiosperm evolution, floral development and chemical biosynthesis.</title>
        <authorList>
            <person name="Jiao Y."/>
        </authorList>
    </citation>
    <scope>NUCLEOTIDE SEQUENCE [LARGE SCALE GENOMIC DNA]</scope>
    <source>
        <strain evidence="3">IBCAS-2021</strain>
        <tissue evidence="3">Leaf</tissue>
    </source>
</reference>
<name>A0AAV7F3N9_ARIFI</name>
<keyword evidence="4" id="KW-1185">Reference proteome</keyword>
<comment type="caution">
    <text evidence="3">The sequence shown here is derived from an EMBL/GenBank/DDBJ whole genome shotgun (WGS) entry which is preliminary data.</text>
</comment>
<evidence type="ECO:0000313" key="3">
    <source>
        <dbReference type="EMBL" id="KAG9455274.1"/>
    </source>
</evidence>
<comment type="similarity">
    <text evidence="1">Belongs to the BetVI family.</text>
</comment>
<dbReference type="Gene3D" id="3.30.530.20">
    <property type="match status" value="1"/>
</dbReference>
<dbReference type="EMBL" id="JAINDJ010000003">
    <property type="protein sequence ID" value="KAG9455274.1"/>
    <property type="molecule type" value="Genomic_DNA"/>
</dbReference>
<sequence>MVVGTVSNEIVSPVPASRLWKALVKDSPTLMPKILPDLISKIVVLEGDGGVGTIVQTDFNPGAVKDLSYWKHRVDAIDDEKFLFRYSIIEGGLIGKKVKSTSFELKFEANNPDGATTCKLNGEFDTIADTLPPEEEKKEMVGGMVGMFKAVEGYLLANPEAYP</sequence>